<keyword evidence="3" id="KW-0274">FAD</keyword>
<keyword evidence="4" id="KW-0560">Oxidoreductase</keyword>
<dbReference type="Pfam" id="PF07992">
    <property type="entry name" value="Pyr_redox_2"/>
    <property type="match status" value="1"/>
</dbReference>
<evidence type="ECO:0000256" key="2">
    <source>
        <dbReference type="ARBA" id="ARBA00022630"/>
    </source>
</evidence>
<dbReference type="SUPFAM" id="SSF55424">
    <property type="entry name" value="FAD/NAD-linked reductases, dimerisation (C-terminal) domain"/>
    <property type="match status" value="1"/>
</dbReference>
<dbReference type="GO" id="GO:0005737">
    <property type="term" value="C:cytoplasm"/>
    <property type="evidence" value="ECO:0007669"/>
    <property type="project" value="TreeGrafter"/>
</dbReference>
<dbReference type="InterPro" id="IPR050446">
    <property type="entry name" value="FAD-oxidoreductase/Apoptosis"/>
</dbReference>
<evidence type="ECO:0000259" key="5">
    <source>
        <dbReference type="Pfam" id="PF07992"/>
    </source>
</evidence>
<dbReference type="RefSeq" id="WP_142702650.1">
    <property type="nucleotide sequence ID" value="NZ_VIRS01000001.1"/>
</dbReference>
<dbReference type="EMBL" id="VIRS01000001">
    <property type="protein sequence ID" value="TQS47032.1"/>
    <property type="molecule type" value="Genomic_DNA"/>
</dbReference>
<organism evidence="7 8">
    <name type="scientific">Cryptosporangium phraense</name>
    <dbReference type="NCBI Taxonomy" id="2593070"/>
    <lineage>
        <taxon>Bacteria</taxon>
        <taxon>Bacillati</taxon>
        <taxon>Actinomycetota</taxon>
        <taxon>Actinomycetes</taxon>
        <taxon>Cryptosporangiales</taxon>
        <taxon>Cryptosporangiaceae</taxon>
        <taxon>Cryptosporangium</taxon>
    </lineage>
</organism>
<name>A0A545B0D3_9ACTN</name>
<evidence type="ECO:0000313" key="8">
    <source>
        <dbReference type="Proteomes" id="UP000317982"/>
    </source>
</evidence>
<dbReference type="InterPro" id="IPR028202">
    <property type="entry name" value="Reductase_C"/>
</dbReference>
<dbReference type="InterPro" id="IPR023753">
    <property type="entry name" value="FAD/NAD-binding_dom"/>
</dbReference>
<keyword evidence="2" id="KW-0285">Flavoprotein</keyword>
<evidence type="ECO:0000259" key="6">
    <source>
        <dbReference type="Pfam" id="PF14759"/>
    </source>
</evidence>
<dbReference type="Pfam" id="PF14759">
    <property type="entry name" value="Reductase_C"/>
    <property type="match status" value="1"/>
</dbReference>
<reference evidence="7 8" key="1">
    <citation type="submission" date="2019-07" db="EMBL/GenBank/DDBJ databases">
        <title>Cryptosporangium phraense sp. nov., isolated from plant litter.</title>
        <authorList>
            <person name="Suriyachadkun C."/>
        </authorList>
    </citation>
    <scope>NUCLEOTIDE SEQUENCE [LARGE SCALE GENOMIC DNA]</scope>
    <source>
        <strain evidence="7 8">A-T 5661</strain>
    </source>
</reference>
<protein>
    <submittedName>
        <fullName evidence="7">Oxidoreductase</fullName>
    </submittedName>
</protein>
<dbReference type="InterPro" id="IPR016156">
    <property type="entry name" value="FAD/NAD-linked_Rdtase_dimer_sf"/>
</dbReference>
<dbReference type="SUPFAM" id="SSF51905">
    <property type="entry name" value="FAD/NAD(P)-binding domain"/>
    <property type="match status" value="2"/>
</dbReference>
<dbReference type="Gene3D" id="3.30.390.30">
    <property type="match status" value="1"/>
</dbReference>
<proteinExistence type="predicted"/>
<accession>A0A545B0D3</accession>
<evidence type="ECO:0000256" key="3">
    <source>
        <dbReference type="ARBA" id="ARBA00022827"/>
    </source>
</evidence>
<feature type="domain" description="FAD/NAD(P)-binding" evidence="5">
    <location>
        <begin position="6"/>
        <end position="298"/>
    </location>
</feature>
<comment type="cofactor">
    <cofactor evidence="1">
        <name>FAD</name>
        <dbReference type="ChEBI" id="CHEBI:57692"/>
    </cofactor>
</comment>
<dbReference type="FunCoup" id="A0A545B0D3">
    <property type="interactions" value="240"/>
</dbReference>
<dbReference type="PRINTS" id="PR00368">
    <property type="entry name" value="FADPNR"/>
</dbReference>
<evidence type="ECO:0000256" key="4">
    <source>
        <dbReference type="ARBA" id="ARBA00023002"/>
    </source>
</evidence>
<dbReference type="Gene3D" id="3.50.50.60">
    <property type="entry name" value="FAD/NAD(P)-binding domain"/>
    <property type="match status" value="2"/>
</dbReference>
<dbReference type="PRINTS" id="PR00411">
    <property type="entry name" value="PNDRDTASEI"/>
</dbReference>
<evidence type="ECO:0000313" key="7">
    <source>
        <dbReference type="EMBL" id="TQS47032.1"/>
    </source>
</evidence>
<feature type="domain" description="Reductase C-terminal" evidence="6">
    <location>
        <begin position="317"/>
        <end position="402"/>
    </location>
</feature>
<sequence length="403" mass="42358">MAGRGVLIIGASLAGGSAALALRENGYDGPVTLVGDEKEAPYERPPLSKQVMQGERDQPDWVLADGDASAWAAQDITFRSGRRATGIDAAARTVTLDDGDVLGYESLVLATGSEPRRLSIPGSDRAHTLRTLDDSLAIRRAAEAGGRVAIIGGSWIGCEVGASLRRHGCDVEIVEKAPGLLSILGSDEVSARLLDLHRAQGVAVTLGADVREVTADGVVLADRVVEASLVVQAVGVAPRLDLARAAGLAEAAGGVAVSSTLRTSDPHIWAAGDIAAVDHPRYGKPVRVEHWDVAAKHGQYLGKALTGSSEPYTRAPYFFSDQYELGFEYRGWVEPGASAEVVVRGADPAGSWYAFWLVDGAVQAVLNANAWDDGDAIWKLVNGRASVEKARLTDPSVPLAELT</sequence>
<dbReference type="InParanoid" id="A0A545B0D3"/>
<dbReference type="AlphaFoldDB" id="A0A545B0D3"/>
<gene>
    <name evidence="7" type="ORF">FL583_01875</name>
</gene>
<dbReference type="PANTHER" id="PTHR43557">
    <property type="entry name" value="APOPTOSIS-INDUCING FACTOR 1"/>
    <property type="match status" value="1"/>
</dbReference>
<dbReference type="OrthoDB" id="1145at2"/>
<dbReference type="PANTHER" id="PTHR43557:SF2">
    <property type="entry name" value="RIESKE DOMAIN-CONTAINING PROTEIN-RELATED"/>
    <property type="match status" value="1"/>
</dbReference>
<keyword evidence="8" id="KW-1185">Reference proteome</keyword>
<dbReference type="GO" id="GO:0016651">
    <property type="term" value="F:oxidoreductase activity, acting on NAD(P)H"/>
    <property type="evidence" value="ECO:0007669"/>
    <property type="project" value="TreeGrafter"/>
</dbReference>
<dbReference type="InterPro" id="IPR036188">
    <property type="entry name" value="FAD/NAD-bd_sf"/>
</dbReference>
<evidence type="ECO:0000256" key="1">
    <source>
        <dbReference type="ARBA" id="ARBA00001974"/>
    </source>
</evidence>
<dbReference type="Proteomes" id="UP000317982">
    <property type="component" value="Unassembled WGS sequence"/>
</dbReference>
<comment type="caution">
    <text evidence="7">The sequence shown here is derived from an EMBL/GenBank/DDBJ whole genome shotgun (WGS) entry which is preliminary data.</text>
</comment>